<dbReference type="EMBL" id="MCIB01000006">
    <property type="protein sequence ID" value="RKD33437.1"/>
    <property type="molecule type" value="Genomic_DNA"/>
</dbReference>
<gene>
    <name evidence="2" type="ORF">BET03_09290</name>
</gene>
<keyword evidence="3" id="KW-1185">Reference proteome</keyword>
<protein>
    <submittedName>
        <fullName evidence="2">Uncharacterized protein</fullName>
    </submittedName>
</protein>
<name>A0A419T772_9FIRM</name>
<feature type="transmembrane region" description="Helical" evidence="1">
    <location>
        <begin position="71"/>
        <end position="88"/>
    </location>
</feature>
<dbReference type="RefSeq" id="WP_120167789.1">
    <property type="nucleotide sequence ID" value="NZ_MCIB01000006.1"/>
</dbReference>
<evidence type="ECO:0000313" key="2">
    <source>
        <dbReference type="EMBL" id="RKD33437.1"/>
    </source>
</evidence>
<keyword evidence="1" id="KW-0472">Membrane</keyword>
<dbReference type="AlphaFoldDB" id="A0A419T772"/>
<feature type="transmembrane region" description="Helical" evidence="1">
    <location>
        <begin position="15"/>
        <end position="34"/>
    </location>
</feature>
<proteinExistence type="predicted"/>
<accession>A0A419T772</accession>
<reference evidence="2 3" key="1">
    <citation type="submission" date="2016-08" db="EMBL/GenBank/DDBJ databases">
        <title>Novel Firmicutes and Novel Genomes.</title>
        <authorList>
            <person name="Poppleton D.I."/>
            <person name="Gribaldo S."/>
        </authorList>
    </citation>
    <scope>NUCLEOTIDE SEQUENCE [LARGE SCALE GENOMIC DNA]</scope>
    <source>
        <strain evidence="2 3">CTT3</strain>
    </source>
</reference>
<feature type="transmembrane region" description="Helical" evidence="1">
    <location>
        <begin position="46"/>
        <end position="65"/>
    </location>
</feature>
<sequence length="100" mass="11870">MNSVNIIIFGNEISFYLNYLVLFLAVLYLISVIGSIKKNKKFMKMTLLFVLVEFIYIICVLMYVIIKKWTIGVAIILVIYLLINLYIMKYIKRNWLSNNF</sequence>
<organism evidence="2 3">
    <name type="scientific">Thermohalobacter berrensis</name>
    <dbReference type="NCBI Taxonomy" id="99594"/>
    <lineage>
        <taxon>Bacteria</taxon>
        <taxon>Bacillati</taxon>
        <taxon>Bacillota</taxon>
        <taxon>Tissierellia</taxon>
        <taxon>Tissierellales</taxon>
        <taxon>Thermohalobacteraceae</taxon>
        <taxon>Thermohalobacter</taxon>
    </lineage>
</organism>
<keyword evidence="1" id="KW-1133">Transmembrane helix</keyword>
<dbReference type="Proteomes" id="UP000284177">
    <property type="component" value="Unassembled WGS sequence"/>
</dbReference>
<comment type="caution">
    <text evidence="2">The sequence shown here is derived from an EMBL/GenBank/DDBJ whole genome shotgun (WGS) entry which is preliminary data.</text>
</comment>
<keyword evidence="1" id="KW-0812">Transmembrane</keyword>
<evidence type="ECO:0000313" key="3">
    <source>
        <dbReference type="Proteomes" id="UP000284177"/>
    </source>
</evidence>
<evidence type="ECO:0000256" key="1">
    <source>
        <dbReference type="SAM" id="Phobius"/>
    </source>
</evidence>